<evidence type="ECO:0000313" key="3">
    <source>
        <dbReference type="Proteomes" id="UP000229434"/>
    </source>
</evidence>
<keyword evidence="1" id="KW-0812">Transmembrane</keyword>
<gene>
    <name evidence="2" type="ORF">BHC49_02525</name>
</gene>
<keyword evidence="1" id="KW-0472">Membrane</keyword>
<accession>A0A2N9Y085</accession>
<evidence type="ECO:0000313" key="2">
    <source>
        <dbReference type="EMBL" id="PIT58165.1"/>
    </source>
</evidence>
<reference evidence="2 3" key="1">
    <citation type="journal article" date="2017" name="MBio">
        <title>Type VI secretion-mediated competition in the bee gut microbiome.</title>
        <authorList>
            <person name="Steele M.I."/>
            <person name="Kwong W.K."/>
            <person name="Powell J.E."/>
            <person name="Whiteley M."/>
            <person name="Moran N.A."/>
        </authorList>
    </citation>
    <scope>NUCLEOTIDE SEQUENCE [LARGE SCALE GENOMIC DNA]</scope>
    <source>
        <strain evidence="2 3">Nev3CBA3</strain>
    </source>
</reference>
<dbReference type="EMBL" id="MEIS01000059">
    <property type="protein sequence ID" value="PIT58165.1"/>
    <property type="molecule type" value="Genomic_DNA"/>
</dbReference>
<organism evidence="2 3">
    <name type="scientific">Snodgrassella alvi</name>
    <dbReference type="NCBI Taxonomy" id="1196083"/>
    <lineage>
        <taxon>Bacteria</taxon>
        <taxon>Pseudomonadati</taxon>
        <taxon>Pseudomonadota</taxon>
        <taxon>Betaproteobacteria</taxon>
        <taxon>Neisseriales</taxon>
        <taxon>Neisseriaceae</taxon>
        <taxon>Snodgrassella</taxon>
    </lineage>
</organism>
<dbReference type="Proteomes" id="UP000229434">
    <property type="component" value="Unassembled WGS sequence"/>
</dbReference>
<sequence>MVAPLLKVIIRLFLLGYLLLNLTILMFSSNATAVFVVSAYIFIFKLQIYIYNLLNYKLLFRMVHVLLCQPRRRRYPIAASQNKTPLHQY</sequence>
<protein>
    <submittedName>
        <fullName evidence="2">Uncharacterized protein</fullName>
    </submittedName>
</protein>
<dbReference type="AlphaFoldDB" id="A0A2N9Y085"/>
<evidence type="ECO:0000256" key="1">
    <source>
        <dbReference type="SAM" id="Phobius"/>
    </source>
</evidence>
<keyword evidence="1" id="KW-1133">Transmembrane helix</keyword>
<name>A0A2N9Y085_9NEIS</name>
<feature type="transmembrane region" description="Helical" evidence="1">
    <location>
        <begin position="12"/>
        <end position="42"/>
    </location>
</feature>
<comment type="caution">
    <text evidence="2">The sequence shown here is derived from an EMBL/GenBank/DDBJ whole genome shotgun (WGS) entry which is preliminary data.</text>
</comment>
<proteinExistence type="predicted"/>